<dbReference type="GO" id="GO:0016020">
    <property type="term" value="C:membrane"/>
    <property type="evidence" value="ECO:0007669"/>
    <property type="project" value="UniProtKB-SubCell"/>
</dbReference>
<dbReference type="CDD" id="cd00637">
    <property type="entry name" value="7tm_classA_rhodopsin-like"/>
    <property type="match status" value="1"/>
</dbReference>
<sequence>MGQLMERLGGVPSPTDLLDEDARSAVRTTLPWLEVLLCSLVALNSLLPVVAVLRYQHIRRHNMYIFLAGMATSDICVALSTLTAVALQQLVAAPPPALCVFISYVRLAANTASMLGLLALTGDRSAAVLRPLRHRVHMSAQRARRLAPLCWLAGGVQSALLALAQSQRLPPAGRCDAFSALHPAVLMVSTFSTDVIVLGIIGLNLTVICVSLHHRRRLLAGSQRSGKPPPRAARNVHLRSYAAVLKLVLLFLALVLPFQAALHWYLFVPGHCTAVVFVVTGVMRQVYHIFNGWVFGLWCAELRRAYLHILCRRPLSPSETSGSRVTVRRSEQASSGSDAESKAGRGSQLVTNGAGQTLVPPAPAPALSQTPDLVPKPTPV</sequence>
<dbReference type="Proteomes" id="UP000440578">
    <property type="component" value="Unassembled WGS sequence"/>
</dbReference>
<keyword evidence="3 10" id="KW-0812">Transmembrane</keyword>
<evidence type="ECO:0000256" key="6">
    <source>
        <dbReference type="ARBA" id="ARBA00023136"/>
    </source>
</evidence>
<feature type="transmembrane region" description="Helical" evidence="10">
    <location>
        <begin position="107"/>
        <end position="126"/>
    </location>
</feature>
<evidence type="ECO:0000256" key="1">
    <source>
        <dbReference type="ARBA" id="ARBA00004141"/>
    </source>
</evidence>
<dbReference type="InterPro" id="IPR017452">
    <property type="entry name" value="GPCR_Rhodpsn_7TM"/>
</dbReference>
<dbReference type="SUPFAM" id="SSF81321">
    <property type="entry name" value="Family A G protein-coupled receptor-like"/>
    <property type="match status" value="1"/>
</dbReference>
<evidence type="ECO:0000256" key="10">
    <source>
        <dbReference type="SAM" id="Phobius"/>
    </source>
</evidence>
<proteinExistence type="inferred from homology"/>
<evidence type="ECO:0000313" key="13">
    <source>
        <dbReference type="Proteomes" id="UP000440578"/>
    </source>
</evidence>
<keyword evidence="5" id="KW-0297">G-protein coupled receptor</keyword>
<dbReference type="PANTHER" id="PTHR24243:SF208">
    <property type="entry name" value="PYROKININ-1 RECEPTOR"/>
    <property type="match status" value="1"/>
</dbReference>
<keyword evidence="4 10" id="KW-1133">Transmembrane helix</keyword>
<feature type="transmembrane region" description="Helical" evidence="10">
    <location>
        <begin position="32"/>
        <end position="53"/>
    </location>
</feature>
<comment type="caution">
    <text evidence="12">The sequence shown here is derived from an EMBL/GenBank/DDBJ whole genome shotgun (WGS) entry which is preliminary data.</text>
</comment>
<evidence type="ECO:0000256" key="9">
    <source>
        <dbReference type="SAM" id="MobiDB-lite"/>
    </source>
</evidence>
<dbReference type="Gene3D" id="1.20.1070.10">
    <property type="entry name" value="Rhodopsin 7-helix transmembrane proteins"/>
    <property type="match status" value="1"/>
</dbReference>
<evidence type="ECO:0000256" key="7">
    <source>
        <dbReference type="ARBA" id="ARBA00023170"/>
    </source>
</evidence>
<dbReference type="Pfam" id="PF00001">
    <property type="entry name" value="7tm_1"/>
    <property type="match status" value="1"/>
</dbReference>
<dbReference type="GO" id="GO:0004930">
    <property type="term" value="F:G protein-coupled receptor activity"/>
    <property type="evidence" value="ECO:0007669"/>
    <property type="project" value="UniProtKB-KW"/>
</dbReference>
<feature type="transmembrane region" description="Helical" evidence="10">
    <location>
        <begin position="236"/>
        <end position="256"/>
    </location>
</feature>
<gene>
    <name evidence="12" type="primary">OR2G3_1</name>
    <name evidence="12" type="ORF">FJT64_002479</name>
</gene>
<protein>
    <submittedName>
        <fullName evidence="12">Olfactory receptor 2G3</fullName>
    </submittedName>
</protein>
<feature type="transmembrane region" description="Helical" evidence="10">
    <location>
        <begin position="146"/>
        <end position="164"/>
    </location>
</feature>
<evidence type="ECO:0000256" key="3">
    <source>
        <dbReference type="ARBA" id="ARBA00022692"/>
    </source>
</evidence>
<name>A0A6A4WHC3_AMPAM</name>
<keyword evidence="7 12" id="KW-0675">Receptor</keyword>
<feature type="domain" description="G-protein coupled receptors family 1 profile" evidence="11">
    <location>
        <begin position="44"/>
        <end position="295"/>
    </location>
</feature>
<reference evidence="12 13" key="1">
    <citation type="submission" date="2019-07" db="EMBL/GenBank/DDBJ databases">
        <title>Draft genome assembly of a fouling barnacle, Amphibalanus amphitrite (Darwin, 1854): The first reference genome for Thecostraca.</title>
        <authorList>
            <person name="Kim W."/>
        </authorList>
    </citation>
    <scope>NUCLEOTIDE SEQUENCE [LARGE SCALE GENOMIC DNA]</scope>
    <source>
        <strain evidence="12">SNU_AA5</strain>
        <tissue evidence="12">Soma without cirri and trophi</tissue>
    </source>
</reference>
<dbReference type="PANTHER" id="PTHR24243">
    <property type="entry name" value="G-PROTEIN COUPLED RECEPTOR"/>
    <property type="match status" value="1"/>
</dbReference>
<organism evidence="12 13">
    <name type="scientific">Amphibalanus amphitrite</name>
    <name type="common">Striped barnacle</name>
    <name type="synonym">Balanus amphitrite</name>
    <dbReference type="NCBI Taxonomy" id="1232801"/>
    <lineage>
        <taxon>Eukaryota</taxon>
        <taxon>Metazoa</taxon>
        <taxon>Ecdysozoa</taxon>
        <taxon>Arthropoda</taxon>
        <taxon>Crustacea</taxon>
        <taxon>Multicrustacea</taxon>
        <taxon>Cirripedia</taxon>
        <taxon>Thoracica</taxon>
        <taxon>Thoracicalcarea</taxon>
        <taxon>Balanomorpha</taxon>
        <taxon>Balanoidea</taxon>
        <taxon>Balanidae</taxon>
        <taxon>Amphibalaninae</taxon>
        <taxon>Amphibalanus</taxon>
    </lineage>
</organism>
<evidence type="ECO:0000256" key="8">
    <source>
        <dbReference type="ARBA" id="ARBA00023224"/>
    </source>
</evidence>
<comment type="subcellular location">
    <subcellularLocation>
        <location evidence="1">Membrane</location>
        <topology evidence="1">Multi-pass membrane protein</topology>
    </subcellularLocation>
</comment>
<feature type="transmembrane region" description="Helical" evidence="10">
    <location>
        <begin position="195"/>
        <end position="215"/>
    </location>
</feature>
<feature type="region of interest" description="Disordered" evidence="9">
    <location>
        <begin position="316"/>
        <end position="380"/>
    </location>
</feature>
<accession>A0A6A4WHC3</accession>
<dbReference type="AlphaFoldDB" id="A0A6A4WHC3"/>
<evidence type="ECO:0000313" key="12">
    <source>
        <dbReference type="EMBL" id="KAF0306095.1"/>
    </source>
</evidence>
<dbReference type="InterPro" id="IPR000276">
    <property type="entry name" value="GPCR_Rhodpsn"/>
</dbReference>
<evidence type="ECO:0000256" key="4">
    <source>
        <dbReference type="ARBA" id="ARBA00022989"/>
    </source>
</evidence>
<keyword evidence="6 10" id="KW-0472">Membrane</keyword>
<keyword evidence="8" id="KW-0807">Transducer</keyword>
<evidence type="ECO:0000256" key="2">
    <source>
        <dbReference type="ARBA" id="ARBA00010663"/>
    </source>
</evidence>
<dbReference type="EMBL" id="VIIS01000692">
    <property type="protein sequence ID" value="KAF0306095.1"/>
    <property type="molecule type" value="Genomic_DNA"/>
</dbReference>
<evidence type="ECO:0000259" key="11">
    <source>
        <dbReference type="PROSITE" id="PS50262"/>
    </source>
</evidence>
<comment type="similarity">
    <text evidence="2">Belongs to the G-protein coupled receptor 1 family.</text>
</comment>
<feature type="transmembrane region" description="Helical" evidence="10">
    <location>
        <begin position="65"/>
        <end position="87"/>
    </location>
</feature>
<evidence type="ECO:0000256" key="5">
    <source>
        <dbReference type="ARBA" id="ARBA00023040"/>
    </source>
</evidence>
<dbReference type="PROSITE" id="PS50262">
    <property type="entry name" value="G_PROTEIN_RECEP_F1_2"/>
    <property type="match status" value="1"/>
</dbReference>
<keyword evidence="13" id="KW-1185">Reference proteome</keyword>